<sequence length="159" mass="18380">MCEGKKPPMQKFRNNSCCRKRTMEAVEQVRAQTTVSGGKKRACPFQALLDRVDKAKLGECPPPVKKVKRLWRNYRRMKQGILPIWSMPIECLEFLRLCEEIIENEELHDAVAALFLALHEAGLLFHGDTNMLIAKVYNHRFNPVMQILDKISKDNDGHF</sequence>
<proteinExistence type="predicted"/>
<name>A0A077ZK13_TRITR</name>
<protein>
    <submittedName>
        <fullName evidence="1">Uncharacterized protein</fullName>
    </submittedName>
</protein>
<gene>
    <name evidence="1" type="ORF">TTRE_0000905201</name>
</gene>
<dbReference type="EMBL" id="HG807283">
    <property type="protein sequence ID" value="CDW60661.1"/>
    <property type="molecule type" value="Genomic_DNA"/>
</dbReference>
<accession>A0A077ZK13</accession>
<evidence type="ECO:0000313" key="1">
    <source>
        <dbReference type="EMBL" id="CDW60661.1"/>
    </source>
</evidence>
<evidence type="ECO:0000313" key="2">
    <source>
        <dbReference type="Proteomes" id="UP000030665"/>
    </source>
</evidence>
<dbReference type="Proteomes" id="UP000030665">
    <property type="component" value="Unassembled WGS sequence"/>
</dbReference>
<organism evidence="1 2">
    <name type="scientific">Trichuris trichiura</name>
    <name type="common">Whipworm</name>
    <name type="synonym">Trichocephalus trichiurus</name>
    <dbReference type="NCBI Taxonomy" id="36087"/>
    <lineage>
        <taxon>Eukaryota</taxon>
        <taxon>Metazoa</taxon>
        <taxon>Ecdysozoa</taxon>
        <taxon>Nematoda</taxon>
        <taxon>Enoplea</taxon>
        <taxon>Dorylaimia</taxon>
        <taxon>Trichinellida</taxon>
        <taxon>Trichuridae</taxon>
        <taxon>Trichuris</taxon>
    </lineage>
</organism>
<dbReference type="AlphaFoldDB" id="A0A077ZK13"/>
<keyword evidence="2" id="KW-1185">Reference proteome</keyword>
<reference evidence="1" key="2">
    <citation type="submission" date="2014-03" db="EMBL/GenBank/DDBJ databases">
        <title>The whipworm genome and dual-species transcriptomics of an intimate host-pathogen interaction.</title>
        <authorList>
            <person name="Foth B.J."/>
            <person name="Tsai I.J."/>
            <person name="Reid A.J."/>
            <person name="Bancroft A.J."/>
            <person name="Nichol S."/>
            <person name="Tracey A."/>
            <person name="Holroyd N."/>
            <person name="Cotton J.A."/>
            <person name="Stanley E.J."/>
            <person name="Zarowiecki M."/>
            <person name="Liu J.Z."/>
            <person name="Huckvale T."/>
            <person name="Cooper P.J."/>
            <person name="Grencis R.K."/>
            <person name="Berriman M."/>
        </authorList>
    </citation>
    <scope>NUCLEOTIDE SEQUENCE [LARGE SCALE GENOMIC DNA]</scope>
</reference>
<reference evidence="1" key="1">
    <citation type="submission" date="2014-01" db="EMBL/GenBank/DDBJ databases">
        <authorList>
            <person name="Aslett M."/>
        </authorList>
    </citation>
    <scope>NUCLEOTIDE SEQUENCE</scope>
</reference>